<dbReference type="EMBL" id="CM043786">
    <property type="protein sequence ID" value="KAI4831706.1"/>
    <property type="molecule type" value="Genomic_DNA"/>
</dbReference>
<feature type="non-terminal residue" evidence="1">
    <location>
        <position position="1"/>
    </location>
</feature>
<comment type="caution">
    <text evidence="1">The sequence shown here is derived from an EMBL/GenBank/DDBJ whole genome shotgun (WGS) entry which is preliminary data.</text>
</comment>
<name>A0ACB9XVQ9_CHAAC</name>
<proteinExistence type="predicted"/>
<dbReference type="Proteomes" id="UP001057452">
    <property type="component" value="Chromosome 2"/>
</dbReference>
<evidence type="ECO:0000313" key="1">
    <source>
        <dbReference type="EMBL" id="KAI4831706.1"/>
    </source>
</evidence>
<organism evidence="1 2">
    <name type="scientific">Chaenocephalus aceratus</name>
    <name type="common">Blackfin icefish</name>
    <name type="synonym">Chaenichthys aceratus</name>
    <dbReference type="NCBI Taxonomy" id="36190"/>
    <lineage>
        <taxon>Eukaryota</taxon>
        <taxon>Metazoa</taxon>
        <taxon>Chordata</taxon>
        <taxon>Craniata</taxon>
        <taxon>Vertebrata</taxon>
        <taxon>Euteleostomi</taxon>
        <taxon>Actinopterygii</taxon>
        <taxon>Neopterygii</taxon>
        <taxon>Teleostei</taxon>
        <taxon>Neoteleostei</taxon>
        <taxon>Acanthomorphata</taxon>
        <taxon>Eupercaria</taxon>
        <taxon>Perciformes</taxon>
        <taxon>Notothenioidei</taxon>
        <taxon>Channichthyidae</taxon>
        <taxon>Chaenocephalus</taxon>
    </lineage>
</organism>
<reference evidence="1" key="1">
    <citation type="submission" date="2022-05" db="EMBL/GenBank/DDBJ databases">
        <title>Chromosome-level genome of Chaenocephalus aceratus.</title>
        <authorList>
            <person name="Park H."/>
        </authorList>
    </citation>
    <scope>NUCLEOTIDE SEQUENCE</scope>
    <source>
        <strain evidence="1">KU_202001</strain>
    </source>
</reference>
<gene>
    <name evidence="1" type="ORF">KUCAC02_001235</name>
</gene>
<evidence type="ECO:0000313" key="2">
    <source>
        <dbReference type="Proteomes" id="UP001057452"/>
    </source>
</evidence>
<sequence length="234" mass="24901">SESPLRAVKLQQSTRGSIGRKPALIVLMSLFGEALISPSASPQRHERPENRVKGVIKCAEEQPWIKCRRVGVLRWRQSSGFSSSQAVLLEGKGGSCVYSPGPGHVMQLCIRYANCYNRSTDVDRSTDAETADTDAEVTPANRSTDAEVDRSTDAEVTLNLLNAVPFFRVYTTSLACPFFPGGGTAARPSVQEVEGPSVVAAAALALPTSVVVGELGAQEMGCHGAWLLAIILAS</sequence>
<protein>
    <submittedName>
        <fullName evidence="1">Uncharacterized protein</fullName>
    </submittedName>
</protein>
<accession>A0ACB9XVQ9</accession>
<keyword evidence="2" id="KW-1185">Reference proteome</keyword>